<keyword evidence="1" id="KW-1188">Viral release from host cell</keyword>
<dbReference type="EMBL" id="MT151386">
    <property type="protein sequence ID" value="QIW89094.1"/>
    <property type="molecule type" value="Genomic_DNA"/>
</dbReference>
<protein>
    <submittedName>
        <fullName evidence="7">Prohead protease</fullName>
    </submittedName>
</protein>
<organism evidence="7 8">
    <name type="scientific">Staphylococcus phage Twort (strain DSM 17442 / HER 48)</name>
    <name type="common">Bacteriophage Twort</name>
    <dbReference type="NCBI Taxonomy" id="2908167"/>
    <lineage>
        <taxon>Viruses</taxon>
        <taxon>Duplodnaviria</taxon>
        <taxon>Heunggongvirae</taxon>
        <taxon>Uroviricota</taxon>
        <taxon>Caudoviricetes</taxon>
        <taxon>Herelleviridae</taxon>
        <taxon>Twortvirinae</taxon>
        <taxon>Twortvirus</taxon>
        <taxon>Twortvirus twort</taxon>
    </lineage>
</organism>
<sequence>MYTPLEEIKFNAFLEADLQKSVDVKTDEKNYYFKGYASTPSRDRQGEVINPKGMSLDIFKADGYVNYEHQKDKLIGIPTDNCYIDPDKGLYIEVQLFKGNKYAEEMVELAQNLEKSGTGRKIGFSIEGMVKKRNTQDNTIIDEMVVTGVALTKLPANEQSRAEFVLKSFLTGTGTTPDTQVDAGALRRESLASSITNLTYVTKIKDLKEFNNTWNQVVEHLEKNNLMGYEESVVTLQLAKGLSRKDAELAVMEINKKQLED</sequence>
<evidence type="ECO:0000256" key="3">
    <source>
        <dbReference type="ARBA" id="ARBA00022801"/>
    </source>
</evidence>
<evidence type="ECO:0000313" key="8">
    <source>
        <dbReference type="Proteomes" id="UP000503318"/>
    </source>
</evidence>
<keyword evidence="2 7" id="KW-0645">Protease</keyword>
<proteinExistence type="predicted"/>
<dbReference type="GO" id="GO:0008233">
    <property type="term" value="F:peptidase activity"/>
    <property type="evidence" value="ECO:0007669"/>
    <property type="project" value="UniProtKB-KW"/>
</dbReference>
<evidence type="ECO:0000256" key="2">
    <source>
        <dbReference type="ARBA" id="ARBA00022670"/>
    </source>
</evidence>
<feature type="domain" description="Prohead serine protease" evidence="6">
    <location>
        <begin position="21"/>
        <end position="168"/>
    </location>
</feature>
<dbReference type="InterPro" id="IPR054613">
    <property type="entry name" value="Peptidase_S78_dom"/>
</dbReference>
<evidence type="ECO:0000313" key="7">
    <source>
        <dbReference type="EMBL" id="QIW89094.1"/>
    </source>
</evidence>
<dbReference type="Pfam" id="PF04586">
    <property type="entry name" value="Peptidase_S78"/>
    <property type="match status" value="1"/>
</dbReference>
<keyword evidence="3" id="KW-0378">Hydrolase</keyword>
<evidence type="ECO:0000259" key="6">
    <source>
        <dbReference type="Pfam" id="PF04586"/>
    </source>
</evidence>
<organismHost>
    <name type="scientific">Twortvirus twort</name>
    <dbReference type="NCBI Taxonomy" id="55510"/>
</organismHost>
<dbReference type="RefSeq" id="YP_238543.1">
    <property type="nucleotide sequence ID" value="NC_007021.1"/>
</dbReference>
<dbReference type="KEGG" id="vg:5130408"/>
<name>A0A6H0X589_BPTWO</name>
<dbReference type="GO" id="GO:0046797">
    <property type="term" value="P:viral procapsid maturation"/>
    <property type="evidence" value="ECO:0007669"/>
    <property type="project" value="UniProtKB-KW"/>
</dbReference>
<reference evidence="7 8" key="1">
    <citation type="submission" date="2020-03" db="EMBL/GenBank/DDBJ databases">
        <title>Variable regions in the genome of staphylococcal bacteriophage Twort.</title>
        <authorList>
            <person name="Glowacka-Rutkowska A."/>
            <person name="Gawor J."/>
            <person name="Lobocka M."/>
        </authorList>
    </citation>
    <scope>NUCLEOTIDE SEQUENCE [LARGE SCALE GENOMIC DNA]</scope>
</reference>
<keyword evidence="4" id="KW-0118">Viral capsid assembly</keyword>
<keyword evidence="5" id="KW-1273">Viral capsid maturation</keyword>
<evidence type="ECO:0000256" key="1">
    <source>
        <dbReference type="ARBA" id="ARBA00022612"/>
    </source>
</evidence>
<dbReference type="Proteomes" id="UP000503318">
    <property type="component" value="Segment"/>
</dbReference>
<dbReference type="GO" id="GO:0006508">
    <property type="term" value="P:proteolysis"/>
    <property type="evidence" value="ECO:0007669"/>
    <property type="project" value="UniProtKB-KW"/>
</dbReference>
<accession>A0A6H0X589</accession>
<dbReference type="OrthoDB" id="6085at10239"/>
<evidence type="ECO:0000256" key="5">
    <source>
        <dbReference type="ARBA" id="ARBA00023045"/>
    </source>
</evidence>
<gene>
    <name evidence="7" type="ORF">TwortDSMZ_094</name>
</gene>
<evidence type="ECO:0000256" key="4">
    <source>
        <dbReference type="ARBA" id="ARBA00022950"/>
    </source>
</evidence>